<gene>
    <name evidence="3" type="ORF">CWE13_09350</name>
</gene>
<proteinExistence type="inferred from homology"/>
<sequence>MTQVRVAKTELLQFATSCFEKAGARADIAKTMAQSLLWGDLLGFNTHGMRRLPYNVKQLQTGAASGSGEVTVLNSRAAVETWDANALPGLYVAPLAVEKACEMAIHAGTGTVVVRRCEHVASLAAYLQIATDKGLLVNLMAATPAQSSVAPAGGVSRVFSPNPYAIGVPTSADPMLLDMSFSVTAAGKVRQAYDRGELLPWPAIVSASGEITNNPKVYIEDGGALLPLGGGDLGYKGYGLCLQSELWTLGLSGYGRADAINDGEQNTLFVQVIDPEAFAGKAAFERVVDDLLQRCKNAEPIDKNQPVRIPGSGALAKLKEQAERGVLLDELTWPRLQHCAEKLGVELPATLGL</sequence>
<evidence type="ECO:0000256" key="1">
    <source>
        <dbReference type="ARBA" id="ARBA00006056"/>
    </source>
</evidence>
<dbReference type="InterPro" id="IPR043144">
    <property type="entry name" value="Mal/L-sulf/L-lact_DH-like_ah"/>
</dbReference>
<dbReference type="PANTHER" id="PTHR11091">
    <property type="entry name" value="OXIDOREDUCTASE-RELATED"/>
    <property type="match status" value="1"/>
</dbReference>
<comment type="similarity">
    <text evidence="1">Belongs to the LDH2/MDH2 oxidoreductase family.</text>
</comment>
<dbReference type="Proteomes" id="UP000286934">
    <property type="component" value="Unassembled WGS sequence"/>
</dbReference>
<evidence type="ECO:0000256" key="2">
    <source>
        <dbReference type="ARBA" id="ARBA00023002"/>
    </source>
</evidence>
<dbReference type="GO" id="GO:0016491">
    <property type="term" value="F:oxidoreductase activity"/>
    <property type="evidence" value="ECO:0007669"/>
    <property type="project" value="UniProtKB-KW"/>
</dbReference>
<keyword evidence="4" id="KW-1185">Reference proteome</keyword>
<reference evidence="4" key="1">
    <citation type="journal article" date="2018" name="Front. Microbiol.">
        <title>Genome-Based Analysis Reveals the Taxonomy and Diversity of the Family Idiomarinaceae.</title>
        <authorList>
            <person name="Liu Y."/>
            <person name="Lai Q."/>
            <person name="Shao Z."/>
        </authorList>
    </citation>
    <scope>NUCLEOTIDE SEQUENCE [LARGE SCALE GENOMIC DNA]</scope>
    <source>
        <strain evidence="4">AIS</strain>
    </source>
</reference>
<dbReference type="InterPro" id="IPR036111">
    <property type="entry name" value="Mal/L-sulfo/L-lacto_DH-like_sf"/>
</dbReference>
<dbReference type="SUPFAM" id="SSF89733">
    <property type="entry name" value="L-sulfolactate dehydrogenase-like"/>
    <property type="match status" value="1"/>
</dbReference>
<dbReference type="InterPro" id="IPR043143">
    <property type="entry name" value="Mal/L-sulf/L-lact_DH-like_NADP"/>
</dbReference>
<dbReference type="InterPro" id="IPR003767">
    <property type="entry name" value="Malate/L-lactate_DH-like"/>
</dbReference>
<evidence type="ECO:0000313" key="3">
    <source>
        <dbReference type="EMBL" id="RUO36075.1"/>
    </source>
</evidence>
<comment type="caution">
    <text evidence="3">The sequence shown here is derived from an EMBL/GenBank/DDBJ whole genome shotgun (WGS) entry which is preliminary data.</text>
</comment>
<dbReference type="PANTHER" id="PTHR11091:SF0">
    <property type="entry name" value="MALATE DEHYDROGENASE"/>
    <property type="match status" value="1"/>
</dbReference>
<dbReference type="EMBL" id="PIPP01000004">
    <property type="protein sequence ID" value="RUO36075.1"/>
    <property type="molecule type" value="Genomic_DNA"/>
</dbReference>
<dbReference type="Gene3D" id="1.10.1530.10">
    <property type="match status" value="1"/>
</dbReference>
<protein>
    <submittedName>
        <fullName evidence="3">Lactate dehydrogenase</fullName>
    </submittedName>
</protein>
<organism evidence="3 4">
    <name type="scientific">Aliidiomarina shirensis</name>
    <dbReference type="NCBI Taxonomy" id="1048642"/>
    <lineage>
        <taxon>Bacteria</taxon>
        <taxon>Pseudomonadati</taxon>
        <taxon>Pseudomonadota</taxon>
        <taxon>Gammaproteobacteria</taxon>
        <taxon>Alteromonadales</taxon>
        <taxon>Idiomarinaceae</taxon>
        <taxon>Aliidiomarina</taxon>
    </lineage>
</organism>
<dbReference type="Gene3D" id="3.30.1370.60">
    <property type="entry name" value="Hypothetical oxidoreductase yiak, domain 2"/>
    <property type="match status" value="1"/>
</dbReference>
<keyword evidence="2" id="KW-0560">Oxidoreductase</keyword>
<dbReference type="RefSeq" id="WP_126808038.1">
    <property type="nucleotide sequence ID" value="NZ_PIPP01000004.1"/>
</dbReference>
<dbReference type="OrthoDB" id="9769447at2"/>
<name>A0A432WQM6_9GAMM</name>
<dbReference type="Pfam" id="PF02615">
    <property type="entry name" value="Ldh_2"/>
    <property type="match status" value="1"/>
</dbReference>
<dbReference type="AlphaFoldDB" id="A0A432WQM6"/>
<evidence type="ECO:0000313" key="4">
    <source>
        <dbReference type="Proteomes" id="UP000286934"/>
    </source>
</evidence>
<accession>A0A432WQM6</accession>